<feature type="region of interest" description="Disordered" evidence="1">
    <location>
        <begin position="113"/>
        <end position="133"/>
    </location>
</feature>
<sequence length="503" mass="58789">MKPYFIKSSCLIVNLTSQLRLALLHPTEVKEGNVFRLDLNQLPPDEASITPARSTSSTGSLYGSRAGLHLPREQPMATMPHSLMSPKAVVDVFRGDHASPGVEVKSDWRLSKSDHFTSSHKRKSEDAYSEQKTHKFHCDVGGERQSTSPDIREGKTCKNIRPIFTGFLAPNQPQIGRPTEEPLETFRETFDIPKDKIEVKQEVGEVFDAYDWSFVKVDPEPEDLNETQKKVENLKHEQKLFEHLNGMRSKPTPEKGFWIPRGDDQRIFFRNYHKQKNNLIYPREIVYFHRKVAVLHIIGRISREKLDLDQYFGFFSELEKHLRLNLKSNKGSFVRSNDLENPLSTRIEYMKKLTRVTTTLSILYLFLFREQAYQMGGTFTTKIHIINFINFLKEFWENILNLNHNNEEFFHNNRFANQLHEVLNFRAKKNINDSQMSNAAEVMQMSWHILAYWLQKIGKGSPIQSQKIPNHKSIVEIIHKIIFWLNFKTICQMLKCTELYYLN</sequence>
<proteinExistence type="predicted"/>
<accession>A0A5B0LT78</accession>
<dbReference type="Proteomes" id="UP000325313">
    <property type="component" value="Unassembled WGS sequence"/>
</dbReference>
<evidence type="ECO:0000313" key="3">
    <source>
        <dbReference type="Proteomes" id="UP000325313"/>
    </source>
</evidence>
<comment type="caution">
    <text evidence="2">The sequence shown here is derived from an EMBL/GenBank/DDBJ whole genome shotgun (WGS) entry which is preliminary data.</text>
</comment>
<organism evidence="2 3">
    <name type="scientific">Puccinia graminis f. sp. tritici</name>
    <dbReference type="NCBI Taxonomy" id="56615"/>
    <lineage>
        <taxon>Eukaryota</taxon>
        <taxon>Fungi</taxon>
        <taxon>Dikarya</taxon>
        <taxon>Basidiomycota</taxon>
        <taxon>Pucciniomycotina</taxon>
        <taxon>Pucciniomycetes</taxon>
        <taxon>Pucciniales</taxon>
        <taxon>Pucciniaceae</taxon>
        <taxon>Puccinia</taxon>
    </lineage>
</organism>
<dbReference type="EMBL" id="VDEP01000509">
    <property type="protein sequence ID" value="KAA1066784.1"/>
    <property type="molecule type" value="Genomic_DNA"/>
</dbReference>
<evidence type="ECO:0000313" key="2">
    <source>
        <dbReference type="EMBL" id="KAA1066784.1"/>
    </source>
</evidence>
<evidence type="ECO:0000256" key="1">
    <source>
        <dbReference type="SAM" id="MobiDB-lite"/>
    </source>
</evidence>
<reference evidence="2 3" key="1">
    <citation type="submission" date="2019-05" db="EMBL/GenBank/DDBJ databases">
        <title>Emergence of the Ug99 lineage of the wheat stem rust pathogen through somatic hybridization.</title>
        <authorList>
            <person name="Li F."/>
            <person name="Upadhyaya N.M."/>
            <person name="Sperschneider J."/>
            <person name="Matny O."/>
            <person name="Nguyen-Phuc H."/>
            <person name="Mago R."/>
            <person name="Raley C."/>
            <person name="Miller M.E."/>
            <person name="Silverstein K.A.T."/>
            <person name="Henningsen E."/>
            <person name="Hirsch C.D."/>
            <person name="Visser B."/>
            <person name="Pretorius Z.A."/>
            <person name="Steffenson B.J."/>
            <person name="Schwessinger B."/>
            <person name="Dodds P.N."/>
            <person name="Figueroa M."/>
        </authorList>
    </citation>
    <scope>NUCLEOTIDE SEQUENCE [LARGE SCALE GENOMIC DNA]</scope>
    <source>
        <strain evidence="2 3">Ug99</strain>
    </source>
</reference>
<dbReference type="AlphaFoldDB" id="A0A5B0LT78"/>
<gene>
    <name evidence="2" type="ORF">PGTUg99_024430</name>
</gene>
<protein>
    <submittedName>
        <fullName evidence="2">Uncharacterized protein</fullName>
    </submittedName>
</protein>
<name>A0A5B0LT78_PUCGR</name>